<comment type="caution">
    <text evidence="2">The sequence shown here is derived from an EMBL/GenBank/DDBJ whole genome shotgun (WGS) entry which is preliminary data.</text>
</comment>
<dbReference type="EMBL" id="JAFHDT010000287">
    <property type="protein sequence ID" value="KAI7789961.1"/>
    <property type="molecule type" value="Genomic_DNA"/>
</dbReference>
<gene>
    <name evidence="2" type="ORF">IRJ41_009486</name>
</gene>
<evidence type="ECO:0000313" key="2">
    <source>
        <dbReference type="EMBL" id="KAI7789961.1"/>
    </source>
</evidence>
<accession>A0A9W7W7P9</accession>
<evidence type="ECO:0000256" key="1">
    <source>
        <dbReference type="SAM" id="MobiDB-lite"/>
    </source>
</evidence>
<sequence length="85" mass="9395">MFNLKNIIVIYLFLKLPGFRQRAAPSQPEAATPSQPQVEVMVSEGEPVPVLVPERESDPKFEPTEEIPSPPTEPQIAPIDSLTDV</sequence>
<dbReference type="Proteomes" id="UP001059041">
    <property type="component" value="Unassembled WGS sequence"/>
</dbReference>
<reference evidence="2" key="1">
    <citation type="submission" date="2021-02" db="EMBL/GenBank/DDBJ databases">
        <title>Comparative genomics reveals that relaxation of natural selection precedes convergent phenotypic evolution of cavefish.</title>
        <authorList>
            <person name="Peng Z."/>
        </authorList>
    </citation>
    <scope>NUCLEOTIDE SEQUENCE</scope>
    <source>
        <tissue evidence="2">Muscle</tissue>
    </source>
</reference>
<proteinExistence type="predicted"/>
<name>A0A9W7W7P9_TRIRA</name>
<keyword evidence="3" id="KW-1185">Reference proteome</keyword>
<evidence type="ECO:0000313" key="3">
    <source>
        <dbReference type="Proteomes" id="UP001059041"/>
    </source>
</evidence>
<organism evidence="2 3">
    <name type="scientific">Triplophysa rosa</name>
    <name type="common">Cave loach</name>
    <dbReference type="NCBI Taxonomy" id="992332"/>
    <lineage>
        <taxon>Eukaryota</taxon>
        <taxon>Metazoa</taxon>
        <taxon>Chordata</taxon>
        <taxon>Craniata</taxon>
        <taxon>Vertebrata</taxon>
        <taxon>Euteleostomi</taxon>
        <taxon>Actinopterygii</taxon>
        <taxon>Neopterygii</taxon>
        <taxon>Teleostei</taxon>
        <taxon>Ostariophysi</taxon>
        <taxon>Cypriniformes</taxon>
        <taxon>Nemacheilidae</taxon>
        <taxon>Triplophysa</taxon>
    </lineage>
</organism>
<feature type="compositionally biased region" description="Basic and acidic residues" evidence="1">
    <location>
        <begin position="53"/>
        <end position="63"/>
    </location>
</feature>
<protein>
    <submittedName>
        <fullName evidence="2">Uncharacterized protein</fullName>
    </submittedName>
</protein>
<feature type="region of interest" description="Disordered" evidence="1">
    <location>
        <begin position="53"/>
        <end position="85"/>
    </location>
</feature>
<dbReference type="AlphaFoldDB" id="A0A9W7W7P9"/>